<evidence type="ECO:0000259" key="10">
    <source>
        <dbReference type="PROSITE" id="PS50991"/>
    </source>
</evidence>
<dbReference type="Proteomes" id="UP000294813">
    <property type="component" value="Unassembled WGS sequence"/>
</dbReference>
<reference evidence="11 12" key="1">
    <citation type="submission" date="2019-03" db="EMBL/GenBank/DDBJ databases">
        <title>Genomic Encyclopedia of Type Strains, Phase IV (KMG-IV): sequencing the most valuable type-strain genomes for metagenomic binning, comparative biology and taxonomic classification.</title>
        <authorList>
            <person name="Goeker M."/>
        </authorList>
    </citation>
    <scope>NUCLEOTIDE SEQUENCE [LARGE SCALE GENOMIC DNA]</scope>
    <source>
        <strain evidence="11 12">DSM 11170</strain>
    </source>
</reference>
<evidence type="ECO:0000256" key="7">
    <source>
        <dbReference type="ARBA" id="ARBA00048263"/>
    </source>
</evidence>
<organism evidence="11 12">
    <name type="scientific">Heliophilum fasciatum</name>
    <dbReference type="NCBI Taxonomy" id="35700"/>
    <lineage>
        <taxon>Bacteria</taxon>
        <taxon>Bacillati</taxon>
        <taxon>Bacillota</taxon>
        <taxon>Clostridia</taxon>
        <taxon>Eubacteriales</taxon>
        <taxon>Heliobacteriaceae</taxon>
        <taxon>Heliophilum</taxon>
    </lineage>
</organism>
<keyword evidence="6" id="KW-0100">Branched-chain amino acid biosynthesis</keyword>
<dbReference type="InterPro" id="IPR000891">
    <property type="entry name" value="PYR_CT"/>
</dbReference>
<sequence length="529" mass="58250">MNRVFIYDTTLRDGTQGEGISLSVEDKVKIAQRLDRLGVAYIEGGWPSSNPKDMEFFRRAQKLPWKNAKIAAFGSTCRPGSMACDDPNLKAIVESGAPVATIFGKTWDFHVTTALKTTLEENLRLIHDSVTFLKESGMEVIFDAEHFYDGYAANPEYAKEAILTAEKAGADWVCLCDTNGGTLPQEILAVTQEIVFLARVPIGLHVHNDGDLAVANSLMGVMAGARQIQGTINGYGERCGNANLCSIIPNVQVKMKMDCIPGESLAHLTDTAHYIAEIANQTLRNDMPYVGRSAFAHKGGMHVSALLKDAQTYEHVTPETVGNQRRILVSELSGMSNVIYKAKELGLDISHQNPQARQIIDNIKELENQGYQFEGAEASFELMLRRAFDQEPEPFVLDAIKLMIEKRSNAEFTSEATIKLRIGDQVVHTAAEGNGPVNAVDNALRKALGTAYPFLQSCHLSDYKVRVLDEKNATGSPVRVLIETRDAHDTWSTVGVSTNIIEASWEALRDSFLYGWLQQQKKGDTDPVG</sequence>
<dbReference type="Gene3D" id="3.30.160.270">
    <property type="match status" value="1"/>
</dbReference>
<evidence type="ECO:0000256" key="6">
    <source>
        <dbReference type="ARBA" id="ARBA00023304"/>
    </source>
</evidence>
<dbReference type="InterPro" id="IPR013709">
    <property type="entry name" value="2-isopropylmalate_synth_dimer"/>
</dbReference>
<evidence type="ECO:0000313" key="12">
    <source>
        <dbReference type="Proteomes" id="UP000294813"/>
    </source>
</evidence>
<evidence type="ECO:0000256" key="9">
    <source>
        <dbReference type="RuleBase" id="RU003523"/>
    </source>
</evidence>
<dbReference type="EC" id="2.3.3.21" evidence="8"/>
<dbReference type="Pfam" id="PF22617">
    <property type="entry name" value="HCS_D2"/>
    <property type="match status" value="1"/>
</dbReference>
<dbReference type="AlphaFoldDB" id="A0A4R2S0Z5"/>
<dbReference type="InterPro" id="IPR002034">
    <property type="entry name" value="AIPM/Hcit_synth_CS"/>
</dbReference>
<dbReference type="Gene3D" id="3.20.20.70">
    <property type="entry name" value="Aldolase class I"/>
    <property type="match status" value="1"/>
</dbReference>
<dbReference type="PANTHER" id="PTHR43538:SF1">
    <property type="entry name" value="(R)-CITRAMALATE SYNTHASE"/>
    <property type="match status" value="1"/>
</dbReference>
<evidence type="ECO:0000256" key="5">
    <source>
        <dbReference type="ARBA" id="ARBA00022679"/>
    </source>
</evidence>
<dbReference type="InterPro" id="IPR005675">
    <property type="entry name" value="Citramal_synthase"/>
</dbReference>
<accession>A0A4R2S0Z5</accession>
<evidence type="ECO:0000256" key="1">
    <source>
        <dbReference type="ARBA" id="ARBA00004743"/>
    </source>
</evidence>
<dbReference type="CDD" id="cd07941">
    <property type="entry name" value="DRE_TIM_LeuA3"/>
    <property type="match status" value="1"/>
</dbReference>
<evidence type="ECO:0000256" key="2">
    <source>
        <dbReference type="ARBA" id="ARBA00006154"/>
    </source>
</evidence>
<name>A0A4R2S0Z5_9FIRM</name>
<evidence type="ECO:0000256" key="4">
    <source>
        <dbReference type="ARBA" id="ARBA00022624"/>
    </source>
</evidence>
<comment type="similarity">
    <text evidence="2 9">Belongs to the alpha-IPM synthase/homocitrate synthase family.</text>
</comment>
<comment type="catalytic activity">
    <reaction evidence="7">
        <text>pyruvate + acetyl-CoA + H2O = (3R)-citramalate + CoA + H(+)</text>
        <dbReference type="Rhea" id="RHEA:19045"/>
        <dbReference type="ChEBI" id="CHEBI:15361"/>
        <dbReference type="ChEBI" id="CHEBI:15377"/>
        <dbReference type="ChEBI" id="CHEBI:15378"/>
        <dbReference type="ChEBI" id="CHEBI:30934"/>
        <dbReference type="ChEBI" id="CHEBI:57287"/>
        <dbReference type="ChEBI" id="CHEBI:57288"/>
        <dbReference type="EC" id="2.3.3.21"/>
    </reaction>
</comment>
<dbReference type="SUPFAM" id="SSF110921">
    <property type="entry name" value="2-isopropylmalate synthase LeuA, allosteric (dimerisation) domain"/>
    <property type="match status" value="1"/>
</dbReference>
<evidence type="ECO:0000256" key="8">
    <source>
        <dbReference type="NCBIfam" id="TIGR00977"/>
    </source>
</evidence>
<dbReference type="PROSITE" id="PS00815">
    <property type="entry name" value="AIPM_HOMOCIT_SYNTH_1"/>
    <property type="match status" value="1"/>
</dbReference>
<dbReference type="NCBIfam" id="TIGR00977">
    <property type="entry name" value="citramal_synth"/>
    <property type="match status" value="1"/>
</dbReference>
<dbReference type="UniPathway" id="UPA00047">
    <property type="reaction ID" value="UER00066"/>
</dbReference>
<proteinExistence type="inferred from homology"/>
<dbReference type="SUPFAM" id="SSF51569">
    <property type="entry name" value="Aldolase"/>
    <property type="match status" value="1"/>
</dbReference>
<feature type="domain" description="Pyruvate carboxyltransferase" evidence="10">
    <location>
        <begin position="4"/>
        <end position="269"/>
    </location>
</feature>
<protein>
    <recommendedName>
        <fullName evidence="8">Citramalate synthase</fullName>
        <ecNumber evidence="8">2.3.3.21</ecNumber>
    </recommendedName>
</protein>
<dbReference type="Pfam" id="PF00682">
    <property type="entry name" value="HMGL-like"/>
    <property type="match status" value="1"/>
</dbReference>
<keyword evidence="12" id="KW-1185">Reference proteome</keyword>
<dbReference type="PANTHER" id="PTHR43538">
    <property type="entry name" value="ALPHA-IPM SYNTHASE/HOMOCITRATE SYNTHASE"/>
    <property type="match status" value="1"/>
</dbReference>
<dbReference type="PROSITE" id="PS50991">
    <property type="entry name" value="PYR_CT"/>
    <property type="match status" value="1"/>
</dbReference>
<dbReference type="InterPro" id="IPR013785">
    <property type="entry name" value="Aldolase_TIM"/>
</dbReference>
<keyword evidence="3" id="KW-0028">Amino-acid biosynthesis</keyword>
<dbReference type="Pfam" id="PF08502">
    <property type="entry name" value="LeuA_dimer"/>
    <property type="match status" value="1"/>
</dbReference>
<keyword evidence="5 9" id="KW-0808">Transferase</keyword>
<dbReference type="OrthoDB" id="9804858at2"/>
<dbReference type="SMART" id="SM00917">
    <property type="entry name" value="LeuA_dimer"/>
    <property type="match status" value="1"/>
</dbReference>
<comment type="pathway">
    <text evidence="1">Amino-acid biosynthesis; L-isoleucine biosynthesis; 2-oxobutanoate from pyruvate: step 1/3.</text>
</comment>
<evidence type="ECO:0000313" key="11">
    <source>
        <dbReference type="EMBL" id="TCP64995.1"/>
    </source>
</evidence>
<dbReference type="InterPro" id="IPR036230">
    <property type="entry name" value="LeuA_allosteric_dom_sf"/>
</dbReference>
<dbReference type="GO" id="GO:0009098">
    <property type="term" value="P:L-leucine biosynthetic process"/>
    <property type="evidence" value="ECO:0007669"/>
    <property type="project" value="InterPro"/>
</dbReference>
<dbReference type="InterPro" id="IPR054691">
    <property type="entry name" value="LeuA/HCS_post-cat"/>
</dbReference>
<dbReference type="Gene3D" id="1.10.238.260">
    <property type="match status" value="1"/>
</dbReference>
<dbReference type="GO" id="GO:0003852">
    <property type="term" value="F:2-isopropylmalate synthase activity"/>
    <property type="evidence" value="ECO:0007669"/>
    <property type="project" value="InterPro"/>
</dbReference>
<dbReference type="RefSeq" id="WP_131918727.1">
    <property type="nucleotide sequence ID" value="NZ_JAOQNU010000007.1"/>
</dbReference>
<evidence type="ECO:0000256" key="3">
    <source>
        <dbReference type="ARBA" id="ARBA00022605"/>
    </source>
</evidence>
<dbReference type="EMBL" id="SLXT01000007">
    <property type="protein sequence ID" value="TCP64995.1"/>
    <property type="molecule type" value="Genomic_DNA"/>
</dbReference>
<dbReference type="GO" id="GO:0043714">
    <property type="term" value="F:(R)-citramalate synthase activity"/>
    <property type="evidence" value="ECO:0007669"/>
    <property type="project" value="UniProtKB-UniRule"/>
</dbReference>
<gene>
    <name evidence="11" type="ORF">EDD73_10766</name>
</gene>
<dbReference type="GO" id="GO:0009097">
    <property type="term" value="P:isoleucine biosynthetic process"/>
    <property type="evidence" value="ECO:0007669"/>
    <property type="project" value="UniProtKB-UniRule"/>
</dbReference>
<keyword evidence="4" id="KW-0412">Isoleucine biosynthesis</keyword>
<comment type="caution">
    <text evidence="11">The sequence shown here is derived from an EMBL/GenBank/DDBJ whole genome shotgun (WGS) entry which is preliminary data.</text>
</comment>